<evidence type="ECO:0000313" key="2">
    <source>
        <dbReference type="EMBL" id="GIF07394.1"/>
    </source>
</evidence>
<reference evidence="2" key="1">
    <citation type="submission" date="2021-01" db="EMBL/GenBank/DDBJ databases">
        <title>Whole genome shotgun sequence of Actinoplanes siamensis NBRC 109076.</title>
        <authorList>
            <person name="Komaki H."/>
            <person name="Tamura T."/>
        </authorList>
    </citation>
    <scope>NUCLEOTIDE SEQUENCE</scope>
    <source>
        <strain evidence="2">NBRC 109076</strain>
    </source>
</reference>
<feature type="region of interest" description="Disordered" evidence="1">
    <location>
        <begin position="1"/>
        <end position="66"/>
    </location>
</feature>
<proteinExistence type="predicted"/>
<dbReference type="EMBL" id="BOMW01000048">
    <property type="protein sequence ID" value="GIF07394.1"/>
    <property type="molecule type" value="Genomic_DNA"/>
</dbReference>
<dbReference type="AlphaFoldDB" id="A0A919NAV3"/>
<gene>
    <name evidence="2" type="ORF">Asi03nite_49320</name>
</gene>
<comment type="caution">
    <text evidence="2">The sequence shown here is derived from an EMBL/GenBank/DDBJ whole genome shotgun (WGS) entry which is preliminary data.</text>
</comment>
<organism evidence="2 3">
    <name type="scientific">Actinoplanes siamensis</name>
    <dbReference type="NCBI Taxonomy" id="1223317"/>
    <lineage>
        <taxon>Bacteria</taxon>
        <taxon>Bacillati</taxon>
        <taxon>Actinomycetota</taxon>
        <taxon>Actinomycetes</taxon>
        <taxon>Micromonosporales</taxon>
        <taxon>Micromonosporaceae</taxon>
        <taxon>Actinoplanes</taxon>
    </lineage>
</organism>
<keyword evidence="3" id="KW-1185">Reference proteome</keyword>
<feature type="compositionally biased region" description="Low complexity" evidence="1">
    <location>
        <begin position="1"/>
        <end position="25"/>
    </location>
</feature>
<feature type="region of interest" description="Disordered" evidence="1">
    <location>
        <begin position="95"/>
        <end position="115"/>
    </location>
</feature>
<dbReference type="Proteomes" id="UP000629619">
    <property type="component" value="Unassembled WGS sequence"/>
</dbReference>
<name>A0A919NAV3_9ACTN</name>
<evidence type="ECO:0000313" key="3">
    <source>
        <dbReference type="Proteomes" id="UP000629619"/>
    </source>
</evidence>
<sequence length="175" mass="18237">MTSISSISNSTNYQVSRAQAAYAPQRRPKDEPMAKLAEALGLSPDALKEQMSAGRSRNDVASTRGASQDDLVAAIKAGMPSSTVVTDDVAEKIAARRGRGTPPPPPGGPRGENAGLQDAAKLKQVSDLLDMDTADVTSAATSASSLVSLLQDRGVDFSRLKDVLNRSGDLLDLTA</sequence>
<feature type="compositionally biased region" description="Polar residues" evidence="1">
    <location>
        <begin position="53"/>
        <end position="66"/>
    </location>
</feature>
<accession>A0A919NAV3</accession>
<protein>
    <submittedName>
        <fullName evidence="2">Uncharacterized protein</fullName>
    </submittedName>
</protein>
<evidence type="ECO:0000256" key="1">
    <source>
        <dbReference type="SAM" id="MobiDB-lite"/>
    </source>
</evidence>